<keyword evidence="2" id="KW-1185">Reference proteome</keyword>
<dbReference type="SUPFAM" id="SSF56801">
    <property type="entry name" value="Acetyl-CoA synthetase-like"/>
    <property type="match status" value="1"/>
</dbReference>
<dbReference type="OrthoDB" id="10047078at2759"/>
<gene>
    <name evidence="1" type="ORF">FALBO_9873</name>
</gene>
<name>A0A8H4L837_9HYPO</name>
<accession>A0A8H4L837</accession>
<evidence type="ECO:0000313" key="1">
    <source>
        <dbReference type="EMBL" id="KAF4463310.1"/>
    </source>
</evidence>
<dbReference type="EMBL" id="JAADYS010001386">
    <property type="protein sequence ID" value="KAF4463310.1"/>
    <property type="molecule type" value="Genomic_DNA"/>
</dbReference>
<sequence length="473" mass="53234">MSDSRTMSTAGYSTADVLTVARIHPYYNSDVQYPSSREKIQAAREKTAEDPKGYDLTAQPLLWKTPLYEVIERLVNDKSPENTFRQGIYISTTGGGSGGRPLLFATDVHENRRQRAAFGRFLQTVGLIDDNDLVITTHFTGHLYRSLDLILEILENAGASVLAAGQHMTPAEVVKLMTDFNANVLSGDSSQVIQIVHHISTLPQEQRDSLRINKIIYTSEGLSKSQRLHILEVFGPIQICSVLGSAEAGPYAVSCPRSEENRAVTAYEDFVFDTRMMMIEIFPASITEGDALVKPLEEGHQGVIVQTSLARLRNPLIRYVTGDVGSLHPLPAEMRARISEDEQQFLKVLRLQGRDRRFSFDWDGTYFEFNRLNQFMADPKMGILQWQVILSKLEESLETVLEIRLLHTVIDESINGVDALVELLEGFFYVYPGNKYRFNITFVENLDGFERSSTGRKVIRFVDKLDQAPNGST</sequence>
<dbReference type="InterPro" id="IPR042099">
    <property type="entry name" value="ANL_N_sf"/>
</dbReference>
<reference evidence="1 2" key="1">
    <citation type="submission" date="2020-01" db="EMBL/GenBank/DDBJ databases">
        <title>Identification and distribution of gene clusters putatively required for synthesis of sphingolipid metabolism inhibitors in phylogenetically diverse species of the filamentous fungus Fusarium.</title>
        <authorList>
            <person name="Kim H.-S."/>
            <person name="Busman M."/>
            <person name="Brown D.W."/>
            <person name="Divon H."/>
            <person name="Uhlig S."/>
            <person name="Proctor R.H."/>
        </authorList>
    </citation>
    <scope>NUCLEOTIDE SEQUENCE [LARGE SCALE GENOMIC DNA]</scope>
    <source>
        <strain evidence="1 2">NRRL 20459</strain>
    </source>
</reference>
<dbReference type="AlphaFoldDB" id="A0A8H4L837"/>
<dbReference type="PANTHER" id="PTHR43845:SF1">
    <property type="entry name" value="BLR5969 PROTEIN"/>
    <property type="match status" value="1"/>
</dbReference>
<proteinExistence type="predicted"/>
<protein>
    <submittedName>
        <fullName evidence="1">Uncharacterized protein</fullName>
    </submittedName>
</protein>
<evidence type="ECO:0000313" key="2">
    <source>
        <dbReference type="Proteomes" id="UP000554235"/>
    </source>
</evidence>
<organism evidence="1 2">
    <name type="scientific">Fusarium albosuccineum</name>
    <dbReference type="NCBI Taxonomy" id="1237068"/>
    <lineage>
        <taxon>Eukaryota</taxon>
        <taxon>Fungi</taxon>
        <taxon>Dikarya</taxon>
        <taxon>Ascomycota</taxon>
        <taxon>Pezizomycotina</taxon>
        <taxon>Sordariomycetes</taxon>
        <taxon>Hypocreomycetidae</taxon>
        <taxon>Hypocreales</taxon>
        <taxon>Nectriaceae</taxon>
        <taxon>Fusarium</taxon>
        <taxon>Fusarium decemcellulare species complex</taxon>
    </lineage>
</organism>
<comment type="caution">
    <text evidence="1">The sequence shown here is derived from an EMBL/GenBank/DDBJ whole genome shotgun (WGS) entry which is preliminary data.</text>
</comment>
<dbReference type="Proteomes" id="UP000554235">
    <property type="component" value="Unassembled WGS sequence"/>
</dbReference>
<dbReference type="PANTHER" id="PTHR43845">
    <property type="entry name" value="BLR5969 PROTEIN"/>
    <property type="match status" value="1"/>
</dbReference>
<dbReference type="Gene3D" id="3.40.50.12780">
    <property type="entry name" value="N-terminal domain of ligase-like"/>
    <property type="match status" value="1"/>
</dbReference>